<evidence type="ECO:0000313" key="3">
    <source>
        <dbReference type="Proteomes" id="UP000011760"/>
    </source>
</evidence>
<dbReference type="PROSITE" id="PS51674">
    <property type="entry name" value="4FE4S_WBL"/>
    <property type="match status" value="1"/>
</dbReference>
<reference evidence="2 3" key="1">
    <citation type="submission" date="2013-02" db="EMBL/GenBank/DDBJ databases">
        <title>The complete genome sequence of Corynebacterium callunae DSM 20147.</title>
        <authorList>
            <person name="Ruckert C."/>
            <person name="Albersmeier A."/>
            <person name="Kalinowski J."/>
        </authorList>
    </citation>
    <scope>NUCLEOTIDE SEQUENCE [LARGE SCALE GENOMIC DNA]</scope>
    <source>
        <strain evidence="2 3">DSM 20147</strain>
    </source>
</reference>
<dbReference type="HOGENOM" id="CLU_2080801_0_0_11"/>
<accession>M1USQ5</accession>
<protein>
    <submittedName>
        <fullName evidence="2">WhiB family transcriptional regulator</fullName>
    </submittedName>
</protein>
<evidence type="ECO:0000313" key="2">
    <source>
        <dbReference type="EMBL" id="AGG66177.1"/>
    </source>
</evidence>
<dbReference type="RefSeq" id="WP_015650615.1">
    <property type="nucleotide sequence ID" value="NC_020506.1"/>
</dbReference>
<dbReference type="OrthoDB" id="5244115at2"/>
<sequence length="117" mass="13423">MRSVHDPFAITQIRAPRVAPKIDPVPNFFADSLCREPEEFLWDWSIDGETPMQRTQRLRRAVDVCQDCPLIQQCRDFAATERWACGVWGGEVLAPRREIQAAETSSEEFKENSKKSA</sequence>
<dbReference type="InterPro" id="IPR034768">
    <property type="entry name" value="4FE4S_WBL"/>
</dbReference>
<dbReference type="Proteomes" id="UP000011760">
    <property type="component" value="Chromosome"/>
</dbReference>
<dbReference type="EMBL" id="CP004354">
    <property type="protein sequence ID" value="AGG66177.1"/>
    <property type="molecule type" value="Genomic_DNA"/>
</dbReference>
<feature type="domain" description="4Fe-4S Wbl-type" evidence="1">
    <location>
        <begin position="33"/>
        <end position="98"/>
    </location>
</feature>
<keyword evidence="3" id="KW-1185">Reference proteome</keyword>
<gene>
    <name evidence="2" type="ORF">H924_03645</name>
</gene>
<dbReference type="STRING" id="1121353.H924_03645"/>
<dbReference type="PATRIC" id="fig|1121353.3.peg.750"/>
<dbReference type="KEGG" id="ccn:H924_03645"/>
<dbReference type="Pfam" id="PF02467">
    <property type="entry name" value="Whib"/>
    <property type="match status" value="1"/>
</dbReference>
<dbReference type="AlphaFoldDB" id="M1USQ5"/>
<organism evidence="2 3">
    <name type="scientific">Corynebacterium callunae DSM 20147</name>
    <dbReference type="NCBI Taxonomy" id="1121353"/>
    <lineage>
        <taxon>Bacteria</taxon>
        <taxon>Bacillati</taxon>
        <taxon>Actinomycetota</taxon>
        <taxon>Actinomycetes</taxon>
        <taxon>Mycobacteriales</taxon>
        <taxon>Corynebacteriaceae</taxon>
        <taxon>Corynebacterium</taxon>
    </lineage>
</organism>
<evidence type="ECO:0000259" key="1">
    <source>
        <dbReference type="PROSITE" id="PS51674"/>
    </source>
</evidence>
<name>M1USQ5_9CORY</name>
<proteinExistence type="predicted"/>